<feature type="signal peptide" evidence="1">
    <location>
        <begin position="1"/>
        <end position="20"/>
    </location>
</feature>
<organism evidence="3 4">
    <name type="scientific">Acinetobacter pittii</name>
    <name type="common">Acinetobacter genomosp. 3</name>
    <dbReference type="NCBI Taxonomy" id="48296"/>
    <lineage>
        <taxon>Bacteria</taxon>
        <taxon>Pseudomonadati</taxon>
        <taxon>Pseudomonadota</taxon>
        <taxon>Gammaproteobacteria</taxon>
        <taxon>Moraxellales</taxon>
        <taxon>Moraxellaceae</taxon>
        <taxon>Acinetobacter</taxon>
        <taxon>Acinetobacter calcoaceticus/baumannii complex</taxon>
    </lineage>
</organism>
<comment type="caution">
    <text evidence="3">The sequence shown here is derived from an EMBL/GenBank/DDBJ whole genome shotgun (WGS) entry which is preliminary data.</text>
</comment>
<dbReference type="Proteomes" id="UP000294065">
    <property type="component" value="Unassembled WGS sequence"/>
</dbReference>
<dbReference type="RefSeq" id="WP_130174118.1">
    <property type="nucleotide sequence ID" value="NZ_SGTH01000008.1"/>
</dbReference>
<evidence type="ECO:0000313" key="4">
    <source>
        <dbReference type="Proteomes" id="UP000294065"/>
    </source>
</evidence>
<evidence type="ECO:0000313" key="3">
    <source>
        <dbReference type="EMBL" id="RZH26270.1"/>
    </source>
</evidence>
<dbReference type="EMBL" id="SGTH01000008">
    <property type="protein sequence ID" value="RZH26270.1"/>
    <property type="molecule type" value="Genomic_DNA"/>
</dbReference>
<dbReference type="InterPro" id="IPR046158">
    <property type="entry name" value="DUF6160"/>
</dbReference>
<dbReference type="AlphaFoldDB" id="A0AAE8G7C3"/>
<accession>A0AAE8G7C3</accession>
<reference evidence="3 4" key="1">
    <citation type="submission" date="2019-02" db="EMBL/GenBank/DDBJ databases">
        <title>The Batch Genome Submission of Acinetobacter spp. strains.</title>
        <authorList>
            <person name="Qin J."/>
            <person name="Hu Y."/>
            <person name="Ye H."/>
            <person name="Wei L."/>
            <person name="Feng Y."/>
            <person name="Zong Z."/>
        </authorList>
    </citation>
    <scope>NUCLEOTIDE SEQUENCE [LARGE SCALE GENOMIC DNA]</scope>
    <source>
        <strain evidence="3 4">WCHAP100012</strain>
    </source>
</reference>
<gene>
    <name evidence="3" type="ORF">EXD98_16715</name>
</gene>
<feature type="chain" id="PRO_5042027554" description="DUF6160 domain-containing protein" evidence="1">
    <location>
        <begin position="21"/>
        <end position="317"/>
    </location>
</feature>
<name>A0AAE8G7C3_ACIPI</name>
<feature type="domain" description="DUF6160" evidence="2">
    <location>
        <begin position="12"/>
        <end position="61"/>
    </location>
</feature>
<proteinExistence type="predicted"/>
<evidence type="ECO:0000256" key="1">
    <source>
        <dbReference type="SAM" id="SignalP"/>
    </source>
</evidence>
<protein>
    <recommendedName>
        <fullName evidence="2">DUF6160 domain-containing protein</fullName>
    </recommendedName>
</protein>
<evidence type="ECO:0000259" key="2">
    <source>
        <dbReference type="Pfam" id="PF19657"/>
    </source>
</evidence>
<sequence>MKNKNIGFWLLFASSSSVFAMQPLDDQSLAAATGQNGLTLGIQADKVKFNQVALIDTNGVASTSYNSKAGFVIAGNSTNPVLGIEFIKAAVSSNPSFNIAMDTDAGGGNPFLNLAISMGNDVNGIRLLPFSVYLAPSTSLSSPSDYALTSYAPKSIFSSGTTVNTGVKEIIRSTGNLDINFVQTNKPRLNIQLGHAAQSVMVKFGGAIQSICSAATGCPITLVSDNTGATFGFKFAGTNTSTGFVLDGFYAGVDPTGLTFGNTGASSKFDASLNNVTLGNMGTQNTTTFNNLSNGSMGSFGVTGVSVTDFKMKVSGF</sequence>
<keyword evidence="1" id="KW-0732">Signal</keyword>
<dbReference type="Pfam" id="PF19657">
    <property type="entry name" value="DUF6160"/>
    <property type="match status" value="1"/>
</dbReference>